<dbReference type="OrthoDB" id="4146876at2"/>
<organism evidence="1 2">
    <name type="scientific">Kitasatospora cheerisanensis KCTC 2395</name>
    <dbReference type="NCBI Taxonomy" id="1348663"/>
    <lineage>
        <taxon>Bacteria</taxon>
        <taxon>Bacillati</taxon>
        <taxon>Actinomycetota</taxon>
        <taxon>Actinomycetes</taxon>
        <taxon>Kitasatosporales</taxon>
        <taxon>Streptomycetaceae</taxon>
        <taxon>Kitasatospora</taxon>
    </lineage>
</organism>
<sequence length="51" mass="6174">MHRRGESYLGDLANLFEPRWTHHPMHALLVVAIDPIFHKSRWQRLRNRRSA</sequence>
<evidence type="ECO:0000313" key="1">
    <source>
        <dbReference type="EMBL" id="KDN81613.1"/>
    </source>
</evidence>
<gene>
    <name evidence="1" type="ORF">KCH_66250</name>
</gene>
<keyword evidence="2" id="KW-1185">Reference proteome</keyword>
<dbReference type="Proteomes" id="UP000027178">
    <property type="component" value="Unassembled WGS sequence"/>
</dbReference>
<name>A0A066YJF8_9ACTN</name>
<protein>
    <submittedName>
        <fullName evidence="1">Uncharacterized protein</fullName>
    </submittedName>
</protein>
<dbReference type="HOGENOM" id="CLU_3099822_0_0_11"/>
<dbReference type="EMBL" id="JNBY01000133">
    <property type="protein sequence ID" value="KDN81613.1"/>
    <property type="molecule type" value="Genomic_DNA"/>
</dbReference>
<dbReference type="AlphaFoldDB" id="A0A066YJF8"/>
<evidence type="ECO:0000313" key="2">
    <source>
        <dbReference type="Proteomes" id="UP000027178"/>
    </source>
</evidence>
<dbReference type="PATRIC" id="fig|1348663.4.peg.6410"/>
<accession>A0A066YJF8</accession>
<reference evidence="1 2" key="1">
    <citation type="submission" date="2014-05" db="EMBL/GenBank/DDBJ databases">
        <title>Draft Genome Sequence of Kitasatospora cheerisanensis KCTC 2395.</title>
        <authorList>
            <person name="Nam D.H."/>
        </authorList>
    </citation>
    <scope>NUCLEOTIDE SEQUENCE [LARGE SCALE GENOMIC DNA]</scope>
    <source>
        <strain evidence="1 2">KCTC 2395</strain>
    </source>
</reference>
<comment type="caution">
    <text evidence="1">The sequence shown here is derived from an EMBL/GenBank/DDBJ whole genome shotgun (WGS) entry which is preliminary data.</text>
</comment>
<proteinExistence type="predicted"/>